<dbReference type="PANTHER" id="PTHR31069:SF12">
    <property type="entry name" value="TRANSCRIPTION FACTOR DOMAIN-CONTAINING PROTEIN"/>
    <property type="match status" value="1"/>
</dbReference>
<evidence type="ECO:0000313" key="10">
    <source>
        <dbReference type="Proteomes" id="UP000000591"/>
    </source>
</evidence>
<dbReference type="PANTHER" id="PTHR31069">
    <property type="entry name" value="OLEATE-ACTIVATED TRANSCRIPTION FACTOR 1-RELATED"/>
    <property type="match status" value="1"/>
</dbReference>
<reference evidence="10" key="2">
    <citation type="journal article" date="2013" name="G3 (Bethesda)">
        <title>Genomes of Ashbya fungi isolated from insects reveal four mating-type loci, numerous translocations, lack of transposons, and distinct gene duplications.</title>
        <authorList>
            <person name="Dietrich F.S."/>
            <person name="Voegeli S."/>
            <person name="Kuo S."/>
            <person name="Philippsen P."/>
        </authorList>
    </citation>
    <scope>GENOME REANNOTATION</scope>
    <source>
        <strain evidence="10">ATCC 10895 / CBS 109.51 / FGSC 9923 / NRRL Y-1056</strain>
    </source>
</reference>
<dbReference type="Gene3D" id="4.10.240.10">
    <property type="entry name" value="Zn(2)-C6 fungal-type DNA-binding domain"/>
    <property type="match status" value="1"/>
</dbReference>
<evidence type="ECO:0000256" key="1">
    <source>
        <dbReference type="ARBA" id="ARBA00022723"/>
    </source>
</evidence>
<dbReference type="EMBL" id="AE016819">
    <property type="protein sequence ID" value="AAS53488.2"/>
    <property type="molecule type" value="Genomic_DNA"/>
</dbReference>
<feature type="compositionally biased region" description="Polar residues" evidence="7">
    <location>
        <begin position="1038"/>
        <end position="1055"/>
    </location>
</feature>
<dbReference type="OrthoDB" id="4159781at2759"/>
<keyword evidence="1" id="KW-0479">Metal-binding</keyword>
<evidence type="ECO:0000256" key="3">
    <source>
        <dbReference type="ARBA" id="ARBA00023015"/>
    </source>
</evidence>
<protein>
    <submittedName>
        <fullName evidence="9">AFR117Cp</fullName>
    </submittedName>
</protein>
<sequence>MSSPTASSKRKRNRVPLSCTICRKRKVKCDKTRPHCNQCTKTGVAHLCHYMEQTWAGEAEKELSKDAELKHLRERIRLLEEALGKACNGSGSLPVSPADLAQASPRLVEDGVRGRYDNDTLDLTRQFDMLHVRHGGILHLGATHWLAIMKGDPYLRLLWGHLFSVREKMVEWHAQRRRKNQDGARPAGGAGACPVSARVTASRCPVSNQSAAGGRAPKPEAPQQCPVTGATAAGHQQLPPFHDLAAKCPVLQHSVTPTPPMSSRRGTIEHTYMGSADAADRLAQMLPPKHIIMLFLDHFFKYIYPVVPILDEQSFCHEVDQILSDRQETLVIKVTKPTDNCTLGILTIILRLTWLSLPLNESAVELGSQYEQFVVPSVSVSPAAHVKEVSTLFEHQTPLDAVTLARKHLVRFDEISSFSNTNVNLATIQFAIFYKMFLMCCPEDASVQPQSATFTSTGQDNETHQVLLSSIVQMAFSCGLHRDPDNFPQLSSTLLKTTKDTITNTERLKHTWRKMWYFILSLDIQQSLSLGSPRLLRNHKDFSDTKLPFASKIDYVQDIKELVVVKNFTLFFQIDLCVVAVLNHILNVSTAKTVRKHELDSLIEALKSLANGGCNLNDLVASLVGQGLLFTTEGFIDQTNDVAYSLPSMEHLLSSHTTVPEKDKKPFLPHELTTRSLLFSKHITLRLLLYLLNYILFVHYEPKGNDEPGTRSLARSYAQEAMNYAIDGYYHSLLFFNSFKSDYNKHTSIFTHMQVLLAPACLDMGHRALQFMVCLILRAKCGPLTGISDFSIVGSMAPSSDEDDSSGSEDRASSGKELSGALQDFTSIPYISLTAGDHLADTLMEKMALFHKLAKQLSSKYAYATKLCKSTGFFLTLLKKPSSGSHAKQARQNSLPRIQDLGIASMTGFFKNVPSLVFSATGESITRCPVYQDAMDLLPPKEPRASSNMTATVSNGSDVTFLNGSLPPIRPYQPITYNVNGFHKTSDIRDTSGSKRRRISANVITPTSSALPPPLPSLCSPQYQCPTSVPDTGTDSIQFQEPHINGNSHTPSSRGANDGKGMGNSAFSLSSPSNAEISSGSAQYTPDFEEFLMENSNFNGLIINPSGIAEAVGMDQFGHAGDINGLLGADLLPIDDNCMIEVPQSGDLSAFL</sequence>
<dbReference type="eggNOG" id="ENOG502QRPQ">
    <property type="taxonomic scope" value="Eukaryota"/>
</dbReference>
<dbReference type="KEGG" id="ago:AGOS_AFR117C"/>
<keyword evidence="10" id="KW-1185">Reference proteome</keyword>
<dbReference type="RefSeq" id="NP_985664.2">
    <property type="nucleotide sequence ID" value="NM_211018.2"/>
</dbReference>
<dbReference type="InterPro" id="IPR050675">
    <property type="entry name" value="OAF3"/>
</dbReference>
<dbReference type="PROSITE" id="PS00463">
    <property type="entry name" value="ZN2_CY6_FUNGAL_1"/>
    <property type="match status" value="1"/>
</dbReference>
<dbReference type="SUPFAM" id="SSF57701">
    <property type="entry name" value="Zn2/Cys6 DNA-binding domain"/>
    <property type="match status" value="1"/>
</dbReference>
<feature type="compositionally biased region" description="Polar residues" evidence="7">
    <location>
        <begin position="1065"/>
        <end position="1081"/>
    </location>
</feature>
<evidence type="ECO:0000256" key="7">
    <source>
        <dbReference type="SAM" id="MobiDB-lite"/>
    </source>
</evidence>
<gene>
    <name evidence="9" type="ORF">AGOS_AFR117C</name>
</gene>
<keyword evidence="5" id="KW-0804">Transcription</keyword>
<dbReference type="CDD" id="cd12148">
    <property type="entry name" value="fungal_TF_MHR"/>
    <property type="match status" value="1"/>
</dbReference>
<dbReference type="InterPro" id="IPR007219">
    <property type="entry name" value="XnlR_reg_dom"/>
</dbReference>
<dbReference type="InParanoid" id="Q754F3"/>
<name>Q754F3_EREGS</name>
<dbReference type="GeneID" id="4621911"/>
<dbReference type="Gene3D" id="1.20.5.170">
    <property type="match status" value="1"/>
</dbReference>
<dbReference type="GO" id="GO:0045944">
    <property type="term" value="P:positive regulation of transcription by RNA polymerase II"/>
    <property type="evidence" value="ECO:0000318"/>
    <property type="project" value="GO_Central"/>
</dbReference>
<reference evidence="9 10" key="1">
    <citation type="journal article" date="2004" name="Science">
        <title>The Ashbya gossypii genome as a tool for mapping the ancient Saccharomyces cerevisiae genome.</title>
        <authorList>
            <person name="Dietrich F.S."/>
            <person name="Voegeli S."/>
            <person name="Brachat S."/>
            <person name="Lerch A."/>
            <person name="Gates K."/>
            <person name="Steiner S."/>
            <person name="Mohr C."/>
            <person name="Pohlmann R."/>
            <person name="Luedi P."/>
            <person name="Choi S."/>
            <person name="Wing R.A."/>
            <person name="Flavier A."/>
            <person name="Gaffney T.D."/>
            <person name="Philippsen P."/>
        </authorList>
    </citation>
    <scope>NUCLEOTIDE SEQUENCE [LARGE SCALE GENOMIC DNA]</scope>
    <source>
        <strain evidence="10">ATCC 10895 / CBS 109.51 / FGSC 9923 / NRRL Y-1056</strain>
    </source>
</reference>
<dbReference type="CDD" id="cd00067">
    <property type="entry name" value="GAL4"/>
    <property type="match status" value="1"/>
</dbReference>
<dbReference type="Proteomes" id="UP000000591">
    <property type="component" value="Chromosome VI"/>
</dbReference>
<evidence type="ECO:0000256" key="2">
    <source>
        <dbReference type="ARBA" id="ARBA00022833"/>
    </source>
</evidence>
<dbReference type="GO" id="GO:0005634">
    <property type="term" value="C:nucleus"/>
    <property type="evidence" value="ECO:0000318"/>
    <property type="project" value="GO_Central"/>
</dbReference>
<dbReference type="FunFam" id="4.10.240.10:FF:000014">
    <property type="entry name" value="HAP1p Zinc finger transcription factor"/>
    <property type="match status" value="1"/>
</dbReference>
<dbReference type="PROSITE" id="PS50048">
    <property type="entry name" value="ZN2_CY6_FUNGAL_2"/>
    <property type="match status" value="1"/>
</dbReference>
<keyword evidence="6" id="KW-0539">Nucleus</keyword>
<evidence type="ECO:0000259" key="8">
    <source>
        <dbReference type="PROSITE" id="PS50048"/>
    </source>
</evidence>
<evidence type="ECO:0000256" key="4">
    <source>
        <dbReference type="ARBA" id="ARBA00023125"/>
    </source>
</evidence>
<keyword evidence="4" id="KW-0238">DNA-binding</keyword>
<dbReference type="FunCoup" id="Q754F3">
    <property type="interactions" value="545"/>
</dbReference>
<dbReference type="GO" id="GO:0001228">
    <property type="term" value="F:DNA-binding transcription activator activity, RNA polymerase II-specific"/>
    <property type="evidence" value="ECO:0007669"/>
    <property type="project" value="UniProtKB-ARBA"/>
</dbReference>
<dbReference type="SUPFAM" id="SSF57959">
    <property type="entry name" value="Leucine zipper domain"/>
    <property type="match status" value="1"/>
</dbReference>
<organism evidence="9 10">
    <name type="scientific">Eremothecium gossypii (strain ATCC 10895 / CBS 109.51 / FGSC 9923 / NRRL Y-1056)</name>
    <name type="common">Yeast</name>
    <name type="synonym">Ashbya gossypii</name>
    <dbReference type="NCBI Taxonomy" id="284811"/>
    <lineage>
        <taxon>Eukaryota</taxon>
        <taxon>Fungi</taxon>
        <taxon>Dikarya</taxon>
        <taxon>Ascomycota</taxon>
        <taxon>Saccharomycotina</taxon>
        <taxon>Saccharomycetes</taxon>
        <taxon>Saccharomycetales</taxon>
        <taxon>Saccharomycetaceae</taxon>
        <taxon>Eremothecium</taxon>
    </lineage>
</organism>
<dbReference type="GO" id="GO:0006351">
    <property type="term" value="P:DNA-templated transcription"/>
    <property type="evidence" value="ECO:0007669"/>
    <property type="project" value="InterPro"/>
</dbReference>
<feature type="domain" description="Zn(2)-C6 fungal-type" evidence="8">
    <location>
        <begin position="18"/>
        <end position="50"/>
    </location>
</feature>
<evidence type="ECO:0000256" key="6">
    <source>
        <dbReference type="ARBA" id="ARBA00023242"/>
    </source>
</evidence>
<dbReference type="GO" id="GO:0045892">
    <property type="term" value="P:negative regulation of DNA-templated transcription"/>
    <property type="evidence" value="ECO:0007669"/>
    <property type="project" value="UniProtKB-ARBA"/>
</dbReference>
<proteinExistence type="predicted"/>
<dbReference type="GO" id="GO:0071456">
    <property type="term" value="P:cellular response to hypoxia"/>
    <property type="evidence" value="ECO:0007669"/>
    <property type="project" value="UniProtKB-ARBA"/>
</dbReference>
<dbReference type="HOGENOM" id="CLU_004380_0_0_1"/>
<dbReference type="AlphaFoldDB" id="Q754F3"/>
<dbReference type="Pfam" id="PF00172">
    <property type="entry name" value="Zn_clus"/>
    <property type="match status" value="1"/>
</dbReference>
<keyword evidence="2" id="KW-0862">Zinc</keyword>
<dbReference type="OMA" id="TTRALFF"/>
<dbReference type="GO" id="GO:0008270">
    <property type="term" value="F:zinc ion binding"/>
    <property type="evidence" value="ECO:0007669"/>
    <property type="project" value="InterPro"/>
</dbReference>
<evidence type="ECO:0000256" key="5">
    <source>
        <dbReference type="ARBA" id="ARBA00023163"/>
    </source>
</evidence>
<dbReference type="InterPro" id="IPR001138">
    <property type="entry name" value="Zn2Cys6_DnaBD"/>
</dbReference>
<dbReference type="InterPro" id="IPR046347">
    <property type="entry name" value="bZIP_sf"/>
</dbReference>
<dbReference type="STRING" id="284811.Q754F3"/>
<dbReference type="GO" id="GO:0000981">
    <property type="term" value="F:DNA-binding transcription factor activity, RNA polymerase II-specific"/>
    <property type="evidence" value="ECO:0000318"/>
    <property type="project" value="GO_Central"/>
</dbReference>
<dbReference type="InterPro" id="IPR036864">
    <property type="entry name" value="Zn2-C6_fun-type_DNA-bd_sf"/>
</dbReference>
<feature type="region of interest" description="Disordered" evidence="7">
    <location>
        <begin position="1038"/>
        <end position="1081"/>
    </location>
</feature>
<accession>Q754F3</accession>
<dbReference type="GO" id="GO:0003677">
    <property type="term" value="F:DNA binding"/>
    <property type="evidence" value="ECO:0007669"/>
    <property type="project" value="UniProtKB-KW"/>
</dbReference>
<evidence type="ECO:0000313" key="9">
    <source>
        <dbReference type="EMBL" id="AAS53488.2"/>
    </source>
</evidence>
<dbReference type="SMART" id="SM00906">
    <property type="entry name" value="Fungal_trans"/>
    <property type="match status" value="1"/>
</dbReference>
<dbReference type="Pfam" id="PF04082">
    <property type="entry name" value="Fungal_trans"/>
    <property type="match status" value="1"/>
</dbReference>
<keyword evidence="3" id="KW-0805">Transcription regulation</keyword>
<dbReference type="SMART" id="SM00066">
    <property type="entry name" value="GAL4"/>
    <property type="match status" value="1"/>
</dbReference>